<dbReference type="InterPro" id="IPR037066">
    <property type="entry name" value="Plug_dom_sf"/>
</dbReference>
<evidence type="ECO:0000256" key="2">
    <source>
        <dbReference type="ARBA" id="ARBA00022448"/>
    </source>
</evidence>
<dbReference type="SUPFAM" id="SSF56935">
    <property type="entry name" value="Porins"/>
    <property type="match status" value="1"/>
</dbReference>
<dbReference type="RefSeq" id="WP_242936271.1">
    <property type="nucleotide sequence ID" value="NZ_CP094326.1"/>
</dbReference>
<keyword evidence="3 7" id="KW-1134">Transmembrane beta strand</keyword>
<dbReference type="NCBIfam" id="TIGR04057">
    <property type="entry name" value="SusC_RagA_signa"/>
    <property type="match status" value="1"/>
</dbReference>
<dbReference type="InterPro" id="IPR036942">
    <property type="entry name" value="Beta-barrel_TonB_sf"/>
</dbReference>
<dbReference type="Pfam" id="PF13715">
    <property type="entry name" value="CarbopepD_reg_2"/>
    <property type="match status" value="1"/>
</dbReference>
<evidence type="ECO:0000256" key="6">
    <source>
        <dbReference type="ARBA" id="ARBA00023237"/>
    </source>
</evidence>
<evidence type="ECO:0000259" key="8">
    <source>
        <dbReference type="Pfam" id="PF07715"/>
    </source>
</evidence>
<comment type="subcellular location">
    <subcellularLocation>
        <location evidence="1 7">Cell outer membrane</location>
        <topology evidence="1 7">Multi-pass membrane protein</topology>
    </subcellularLocation>
</comment>
<evidence type="ECO:0000313" key="9">
    <source>
        <dbReference type="EMBL" id="UNY97860.1"/>
    </source>
</evidence>
<evidence type="ECO:0000256" key="4">
    <source>
        <dbReference type="ARBA" id="ARBA00022692"/>
    </source>
</evidence>
<dbReference type="SUPFAM" id="SSF49464">
    <property type="entry name" value="Carboxypeptidase regulatory domain-like"/>
    <property type="match status" value="1"/>
</dbReference>
<dbReference type="Gene3D" id="2.40.170.20">
    <property type="entry name" value="TonB-dependent receptor, beta-barrel domain"/>
    <property type="match status" value="1"/>
</dbReference>
<feature type="domain" description="TonB-dependent receptor plug" evidence="8">
    <location>
        <begin position="218"/>
        <end position="349"/>
    </location>
</feature>
<dbReference type="InterPro" id="IPR008969">
    <property type="entry name" value="CarboxyPept-like_regulatory"/>
</dbReference>
<gene>
    <name evidence="9" type="ORF">MQE36_12280</name>
</gene>
<reference evidence="9 10" key="1">
    <citation type="journal article" date="2018" name="Int. J. Syst. Evol. Microbiol.">
        <title>Zhouia spongiae sp. nov., isolated from a marine sponge.</title>
        <authorList>
            <person name="Zhuang L."/>
            <person name="Lin B."/>
            <person name="Qin F."/>
            <person name="Luo L."/>
        </authorList>
    </citation>
    <scope>NUCLEOTIDE SEQUENCE [LARGE SCALE GENOMIC DNA]</scope>
    <source>
        <strain evidence="9 10">HN-Y44</strain>
    </source>
</reference>
<protein>
    <submittedName>
        <fullName evidence="9">SusC/RagA family TonB-linked outer membrane protein</fullName>
    </submittedName>
</protein>
<evidence type="ECO:0000256" key="7">
    <source>
        <dbReference type="PROSITE-ProRule" id="PRU01360"/>
    </source>
</evidence>
<dbReference type="Proteomes" id="UP000829476">
    <property type="component" value="Chromosome"/>
</dbReference>
<dbReference type="InterPro" id="IPR012910">
    <property type="entry name" value="Plug_dom"/>
</dbReference>
<sequence>MTSKLQKLLLNMLKQGTYIFISVFTALQLYSNTGNAQSTANVRISVSLQKGSVLKLLEVIEKETDFTFVYDDEVSQDDRIYTFDYQNKSVSYILDDLAKKGNYDFKQINKTITVVRQTPEFQRLLLKGEVKDPNGVPLPGATVVLKDTNIGTTTDFDGLFTFKVPKDKGTVVVSFIGYKSKELAYRASSFLSVQLEEDVSSLSEVVVTALGIKKEEKKLGYAQQTVSSEQLTDARPNNWSEALRGKVPGLSIQSLGGPLNSQQIKLRGDNSLNPGANSALIVVDGVPVTSGLPSSGASNSYMGGDASNDTPVDFGNGIADINPEDIDNVSILKGAGAAALYGSRAANGVVIITTKSGKKGKGLGVSISSNTKFDVITRWPDWQYEYGQGSGKGSYLKPNVDSDGNPVDYNNRLYYTYGASEDGKSTGGSSSAFGPKFNGQYYYQYDPVVEGQSPERQLWRPYTNNRKGFWRVGTTNIQNISVQGGGEKGAMRASVTHLDNEWIMPNTGYEQLSTSVNANYQVSNKIKLSTVVNYRNRKSNNLPGHGYNNHSIAYFMIFQNPNVDLKWYEPIWKKDKDQVDMIRPFSGYIDNPYAMAYEIINTLDHNAVTGNLKADIDISPRFDMMLRASLNNYNKESQQKRPYDINRYANGYFRKTNVYKEEVNTDFLLSYNNLNKSEFDISASVGGNVMKYKYRRMDSWTEGLETPGIYNLVNGTNLFTSAYDGNEQVNSIYGTASLGYQGKVFVDLTGRNDWSSTLPEHNWSFFYPSVNTSVILSEIFSMPESINFTKLRFSYAEVGNDAPRYSTAKYYGKGSYEFPSSAVAPTTLYNTDLKPEQTESLEAGLNIKMFNNRIDFDASAYRTITKNQILKVPLTASAGYSSAWINSGEVRNLGMELMLTAKPIKTRNFEWSTTLNWSANESKVLSLDPRLEGKLQMLSSSNARLVAIEGKSATSLYGRGFERSPDGAVLYDKNGYPLKTSEDIYIGETTPDWVGGFLNSFKYKNFRLNVAIDGQYGGVIYSHTHHKLTQQGKLAHTLRGREEGELVGAGVVDNGDGTYSPNTTPLPIAVYYDKHYELVNTEANSFDASFIKLREVSLEYNVPKSYLKNMFLEGVKLSVYGRNLAVISDFPIYDPEVAGQAGGTSMFSGVEVGQMPVPTEFGFNVKLDL</sequence>
<evidence type="ECO:0000313" key="10">
    <source>
        <dbReference type="Proteomes" id="UP000829476"/>
    </source>
</evidence>
<proteinExistence type="inferred from homology"/>
<dbReference type="InterPro" id="IPR023996">
    <property type="entry name" value="TonB-dep_OMP_SusC/RagA"/>
</dbReference>
<keyword evidence="2 7" id="KW-0813">Transport</keyword>
<dbReference type="Gene3D" id="2.60.40.1120">
    <property type="entry name" value="Carboxypeptidase-like, regulatory domain"/>
    <property type="match status" value="1"/>
</dbReference>
<keyword evidence="6 7" id="KW-0998">Cell outer membrane</keyword>
<evidence type="ECO:0000256" key="1">
    <source>
        <dbReference type="ARBA" id="ARBA00004571"/>
    </source>
</evidence>
<accession>A0ABY3YJ44</accession>
<name>A0ABY3YJ44_9FLAO</name>
<evidence type="ECO:0000256" key="3">
    <source>
        <dbReference type="ARBA" id="ARBA00022452"/>
    </source>
</evidence>
<comment type="similarity">
    <text evidence="7">Belongs to the TonB-dependent receptor family.</text>
</comment>
<dbReference type="PROSITE" id="PS52016">
    <property type="entry name" value="TONB_DEPENDENT_REC_3"/>
    <property type="match status" value="1"/>
</dbReference>
<dbReference type="EMBL" id="CP094326">
    <property type="protein sequence ID" value="UNY97860.1"/>
    <property type="molecule type" value="Genomic_DNA"/>
</dbReference>
<organism evidence="9 10">
    <name type="scientific">Zhouia spongiae</name>
    <dbReference type="NCBI Taxonomy" id="2202721"/>
    <lineage>
        <taxon>Bacteria</taxon>
        <taxon>Pseudomonadati</taxon>
        <taxon>Bacteroidota</taxon>
        <taxon>Flavobacteriia</taxon>
        <taxon>Flavobacteriales</taxon>
        <taxon>Flavobacteriaceae</taxon>
        <taxon>Zhouia</taxon>
    </lineage>
</organism>
<evidence type="ECO:0000256" key="5">
    <source>
        <dbReference type="ARBA" id="ARBA00023136"/>
    </source>
</evidence>
<dbReference type="InterPro" id="IPR039426">
    <property type="entry name" value="TonB-dep_rcpt-like"/>
</dbReference>
<keyword evidence="4 7" id="KW-0812">Transmembrane</keyword>
<dbReference type="Pfam" id="PF07715">
    <property type="entry name" value="Plug"/>
    <property type="match status" value="1"/>
</dbReference>
<keyword evidence="5 7" id="KW-0472">Membrane</keyword>
<keyword evidence="10" id="KW-1185">Reference proteome</keyword>
<dbReference type="Gene3D" id="2.170.130.10">
    <property type="entry name" value="TonB-dependent receptor, plug domain"/>
    <property type="match status" value="1"/>
</dbReference>
<dbReference type="NCBIfam" id="TIGR04056">
    <property type="entry name" value="OMP_RagA_SusC"/>
    <property type="match status" value="1"/>
</dbReference>
<dbReference type="InterPro" id="IPR023997">
    <property type="entry name" value="TonB-dep_OMP_SusC/RagA_CS"/>
</dbReference>